<organism evidence="1 2">
    <name type="scientific">Dreissena polymorpha</name>
    <name type="common">Zebra mussel</name>
    <name type="synonym">Mytilus polymorpha</name>
    <dbReference type="NCBI Taxonomy" id="45954"/>
    <lineage>
        <taxon>Eukaryota</taxon>
        <taxon>Metazoa</taxon>
        <taxon>Spiralia</taxon>
        <taxon>Lophotrochozoa</taxon>
        <taxon>Mollusca</taxon>
        <taxon>Bivalvia</taxon>
        <taxon>Autobranchia</taxon>
        <taxon>Heteroconchia</taxon>
        <taxon>Euheterodonta</taxon>
        <taxon>Imparidentia</taxon>
        <taxon>Neoheterodontei</taxon>
        <taxon>Myida</taxon>
        <taxon>Dreissenoidea</taxon>
        <taxon>Dreissenidae</taxon>
        <taxon>Dreissena</taxon>
    </lineage>
</organism>
<name>A0A9D3Y5N3_DREPO</name>
<reference evidence="1" key="1">
    <citation type="journal article" date="2019" name="bioRxiv">
        <title>The Genome of the Zebra Mussel, Dreissena polymorpha: A Resource for Invasive Species Research.</title>
        <authorList>
            <person name="McCartney M.A."/>
            <person name="Auch B."/>
            <person name="Kono T."/>
            <person name="Mallez S."/>
            <person name="Zhang Y."/>
            <person name="Obille A."/>
            <person name="Becker A."/>
            <person name="Abrahante J.E."/>
            <person name="Garbe J."/>
            <person name="Badalamenti J.P."/>
            <person name="Herman A."/>
            <person name="Mangelson H."/>
            <person name="Liachko I."/>
            <person name="Sullivan S."/>
            <person name="Sone E.D."/>
            <person name="Koren S."/>
            <person name="Silverstein K.A.T."/>
            <person name="Beckman K.B."/>
            <person name="Gohl D.M."/>
        </authorList>
    </citation>
    <scope>NUCLEOTIDE SEQUENCE</scope>
    <source>
        <strain evidence="1">Duluth1</strain>
        <tissue evidence="1">Whole animal</tissue>
    </source>
</reference>
<accession>A0A9D3Y5N3</accession>
<evidence type="ECO:0000313" key="1">
    <source>
        <dbReference type="EMBL" id="KAH3693597.1"/>
    </source>
</evidence>
<keyword evidence="2" id="KW-1185">Reference proteome</keyword>
<dbReference type="AlphaFoldDB" id="A0A9D3Y5N3"/>
<proteinExistence type="predicted"/>
<comment type="caution">
    <text evidence="1">The sequence shown here is derived from an EMBL/GenBank/DDBJ whole genome shotgun (WGS) entry which is preliminary data.</text>
</comment>
<dbReference type="EMBL" id="JAIWYP010000016">
    <property type="protein sequence ID" value="KAH3693597.1"/>
    <property type="molecule type" value="Genomic_DNA"/>
</dbReference>
<evidence type="ECO:0000313" key="2">
    <source>
        <dbReference type="Proteomes" id="UP000828390"/>
    </source>
</evidence>
<sequence length="72" mass="8133">MSNEQHKTLTACELLAGCSPLMLVEYTVDSANTGLSEYRKSPDSERSGKSRIFPFYFCSHFHIASERESVNQ</sequence>
<reference evidence="1" key="2">
    <citation type="submission" date="2020-11" db="EMBL/GenBank/DDBJ databases">
        <authorList>
            <person name="McCartney M.A."/>
            <person name="Auch B."/>
            <person name="Kono T."/>
            <person name="Mallez S."/>
            <person name="Becker A."/>
            <person name="Gohl D.M."/>
            <person name="Silverstein K.A.T."/>
            <person name="Koren S."/>
            <person name="Bechman K.B."/>
            <person name="Herman A."/>
            <person name="Abrahante J.E."/>
            <person name="Garbe J."/>
        </authorList>
    </citation>
    <scope>NUCLEOTIDE SEQUENCE</scope>
    <source>
        <strain evidence="1">Duluth1</strain>
        <tissue evidence="1">Whole animal</tissue>
    </source>
</reference>
<gene>
    <name evidence="1" type="ORF">DPMN_081034</name>
</gene>
<protein>
    <submittedName>
        <fullName evidence="1">Uncharacterized protein</fullName>
    </submittedName>
</protein>
<dbReference type="Proteomes" id="UP000828390">
    <property type="component" value="Unassembled WGS sequence"/>
</dbReference>